<feature type="transmembrane region" description="Helical" evidence="9">
    <location>
        <begin position="456"/>
        <end position="474"/>
    </location>
</feature>
<dbReference type="InterPro" id="IPR045175">
    <property type="entry name" value="M28_fam"/>
</dbReference>
<dbReference type="PANTHER" id="PTHR12147:SF58">
    <property type="entry name" value="VACUOLAR MEMBRANE PROTEASE"/>
    <property type="match status" value="1"/>
</dbReference>
<feature type="transmembrane region" description="Helical" evidence="9">
    <location>
        <begin position="326"/>
        <end position="345"/>
    </location>
</feature>
<dbReference type="GO" id="GO:0006508">
    <property type="term" value="P:proteolysis"/>
    <property type="evidence" value="ECO:0007669"/>
    <property type="project" value="InterPro"/>
</dbReference>
<dbReference type="InterPro" id="IPR007484">
    <property type="entry name" value="Peptidase_M28"/>
</dbReference>
<dbReference type="AlphaFoldDB" id="A0A855YKV3"/>
<evidence type="ECO:0000259" key="10">
    <source>
        <dbReference type="Pfam" id="PF04389"/>
    </source>
</evidence>
<evidence type="ECO:0000256" key="9">
    <source>
        <dbReference type="SAM" id="Phobius"/>
    </source>
</evidence>
<dbReference type="GO" id="GO:0008235">
    <property type="term" value="F:metalloexopeptidase activity"/>
    <property type="evidence" value="ECO:0007669"/>
    <property type="project" value="InterPro"/>
</dbReference>
<feature type="transmembrane region" description="Helical" evidence="9">
    <location>
        <begin position="508"/>
        <end position="528"/>
    </location>
</feature>
<evidence type="ECO:0000313" key="12">
    <source>
        <dbReference type="Proteomes" id="UP000247078"/>
    </source>
</evidence>
<sequence length="553" mass="61817">MKYMKWVTIGAILMLIVGSILLGLSQVQAPNAADFNAPLDTFSAERAMEKVERIAQDPHPIMTDEHDKVRDYLIAELETLGLTPEVQWGMVNSKYYSSRGVVENIIARVPGADNSKAVMIAAHYDSVITSPGAADDASGIAAMLETVRAIRESGPLQNDLILLMTDGEEMGLLGAQEFIQEHPWAKEVGVVLNFEARGNQGPSFMFETSDGNGWLIKEFIDATPYPLANSLLSDAYKLLPNDTDFTVFRDGGMAGLNFAFGMGLDAYHTVLDTSENLDQGSLQHHGEYMLSLTRHLGNLNLIDIVEEDYIYFNAIRNWMVHYPQSWAIGLAIIGTFAYIITLWHGMRRNQLRVKGMIGGFLVSLLSIAVVGMIITLVWWGVQSVVSQEQYEHIVMDSSASLPYLIGLFLVMALIIYILNRWVLRRVQTFNLWAGILFLWVLFAITTSIFLPGGSYLFVWPLLCSIIGFNVSFYLDKGQWRWVATLFALPAFLLFAPICYILLMMLTLNAASVLFILITFAFTIIFPVLSSDRRVSNRAHVKKSYDYEKPSAGL</sequence>
<comment type="function">
    <text evidence="1">May be involved in vacuolar sorting and osmoregulation.</text>
</comment>
<keyword evidence="7" id="KW-0325">Glycoprotein</keyword>
<feature type="transmembrane region" description="Helical" evidence="9">
    <location>
        <begin position="431"/>
        <end position="450"/>
    </location>
</feature>
<proteinExistence type="inferred from homology"/>
<keyword evidence="6 9" id="KW-1133">Transmembrane helix</keyword>
<keyword evidence="5" id="KW-0926">Vacuole</keyword>
<dbReference type="PANTHER" id="PTHR12147">
    <property type="entry name" value="METALLOPEPTIDASE M28 FAMILY MEMBER"/>
    <property type="match status" value="1"/>
</dbReference>
<protein>
    <recommendedName>
        <fullName evidence="4">Vacuolar membrane protease</fullName>
    </recommendedName>
    <alternativeName>
        <fullName evidence="8">FXNA-related family protease 1</fullName>
    </alternativeName>
</protein>
<feature type="transmembrane region" description="Helical" evidence="9">
    <location>
        <begin position="357"/>
        <end position="381"/>
    </location>
</feature>
<evidence type="ECO:0000256" key="4">
    <source>
        <dbReference type="ARBA" id="ARBA00017435"/>
    </source>
</evidence>
<dbReference type="Gene3D" id="3.40.630.10">
    <property type="entry name" value="Zn peptidases"/>
    <property type="match status" value="1"/>
</dbReference>
<evidence type="ECO:0000256" key="5">
    <source>
        <dbReference type="ARBA" id="ARBA00022554"/>
    </source>
</evidence>
<gene>
    <name evidence="11" type="ORF">DET56_101713</name>
</gene>
<keyword evidence="9" id="KW-0812">Transmembrane</keyword>
<dbReference type="Pfam" id="PF04389">
    <property type="entry name" value="Peptidase_M28"/>
    <property type="match status" value="1"/>
</dbReference>
<evidence type="ECO:0000313" key="11">
    <source>
        <dbReference type="EMBL" id="PWW45504.1"/>
    </source>
</evidence>
<reference evidence="11 12" key="1">
    <citation type="submission" date="2018-05" db="EMBL/GenBank/DDBJ databases">
        <title>Freshwater and sediment microbial communities from various areas in North America, analyzing microbe dynamics in response to fracking.</title>
        <authorList>
            <person name="Lamendella R."/>
        </authorList>
    </citation>
    <scope>NUCLEOTIDE SEQUENCE [LARGE SCALE GENOMIC DNA]</scope>
    <source>
        <strain evidence="11 12">DB-3</strain>
    </source>
</reference>
<keyword evidence="9" id="KW-0472">Membrane</keyword>
<evidence type="ECO:0000256" key="8">
    <source>
        <dbReference type="ARBA" id="ARBA00031512"/>
    </source>
</evidence>
<dbReference type="SUPFAM" id="SSF53187">
    <property type="entry name" value="Zn-dependent exopeptidases"/>
    <property type="match status" value="1"/>
</dbReference>
<dbReference type="Proteomes" id="UP000247078">
    <property type="component" value="Unassembled WGS sequence"/>
</dbReference>
<feature type="domain" description="Peptidase M28" evidence="10">
    <location>
        <begin position="104"/>
        <end position="292"/>
    </location>
</feature>
<evidence type="ECO:0000256" key="3">
    <source>
        <dbReference type="ARBA" id="ARBA00010918"/>
    </source>
</evidence>
<accession>A0A855YKV3</accession>
<evidence type="ECO:0000256" key="2">
    <source>
        <dbReference type="ARBA" id="ARBA00004128"/>
    </source>
</evidence>
<evidence type="ECO:0000256" key="1">
    <source>
        <dbReference type="ARBA" id="ARBA00003273"/>
    </source>
</evidence>
<dbReference type="EMBL" id="QGTZ01000001">
    <property type="protein sequence ID" value="PWW45504.1"/>
    <property type="molecule type" value="Genomic_DNA"/>
</dbReference>
<dbReference type="GO" id="GO:0005774">
    <property type="term" value="C:vacuolar membrane"/>
    <property type="evidence" value="ECO:0007669"/>
    <property type="project" value="UniProtKB-SubCell"/>
</dbReference>
<evidence type="ECO:0000256" key="7">
    <source>
        <dbReference type="ARBA" id="ARBA00023180"/>
    </source>
</evidence>
<comment type="subcellular location">
    <subcellularLocation>
        <location evidence="2">Vacuole membrane</location>
        <topology evidence="2">Multi-pass membrane protein</topology>
    </subcellularLocation>
</comment>
<dbReference type="RefSeq" id="WP_109998247.1">
    <property type="nucleotide sequence ID" value="NZ_QGTZ01000001.1"/>
</dbReference>
<comment type="caution">
    <text evidence="11">The sequence shown here is derived from an EMBL/GenBank/DDBJ whole genome shotgun (WGS) entry which is preliminary data.</text>
</comment>
<organism evidence="11 12">
    <name type="scientific">Paenibacillus pabuli</name>
    <dbReference type="NCBI Taxonomy" id="1472"/>
    <lineage>
        <taxon>Bacteria</taxon>
        <taxon>Bacillati</taxon>
        <taxon>Bacillota</taxon>
        <taxon>Bacilli</taxon>
        <taxon>Bacillales</taxon>
        <taxon>Paenibacillaceae</taxon>
        <taxon>Paenibacillus</taxon>
    </lineage>
</organism>
<comment type="similarity">
    <text evidence="3">Belongs to the peptidase M28 family.</text>
</comment>
<feature type="transmembrane region" description="Helical" evidence="9">
    <location>
        <begin position="401"/>
        <end position="419"/>
    </location>
</feature>
<name>A0A855YKV3_9BACL</name>
<evidence type="ECO:0000256" key="6">
    <source>
        <dbReference type="ARBA" id="ARBA00022989"/>
    </source>
</evidence>
<feature type="transmembrane region" description="Helical" evidence="9">
    <location>
        <begin position="481"/>
        <end position="502"/>
    </location>
</feature>